<protein>
    <submittedName>
        <fullName evidence="4">Gfo/Idh/MocA family protein</fullName>
    </submittedName>
</protein>
<gene>
    <name evidence="4" type="ORF">ACFPYJ_10510</name>
</gene>
<dbReference type="InterPro" id="IPR050463">
    <property type="entry name" value="Gfo/Idh/MocA_oxidrdct_glycsds"/>
</dbReference>
<dbReference type="SUPFAM" id="SSF51735">
    <property type="entry name" value="NAD(P)-binding Rossmann-fold domains"/>
    <property type="match status" value="1"/>
</dbReference>
<dbReference type="Gene3D" id="3.40.50.720">
    <property type="entry name" value="NAD(P)-binding Rossmann-like Domain"/>
    <property type="match status" value="1"/>
</dbReference>
<dbReference type="Gene3D" id="3.30.360.10">
    <property type="entry name" value="Dihydrodipicolinate Reductase, domain 2"/>
    <property type="match status" value="1"/>
</dbReference>
<accession>A0ABW0VUK0</accession>
<dbReference type="SUPFAM" id="SSF55347">
    <property type="entry name" value="Glyceraldehyde-3-phosphate dehydrogenase-like, C-terminal domain"/>
    <property type="match status" value="1"/>
</dbReference>
<dbReference type="Proteomes" id="UP001596047">
    <property type="component" value="Unassembled WGS sequence"/>
</dbReference>
<organism evidence="4 5">
    <name type="scientific">Paenibacillus solisilvae</name>
    <dbReference type="NCBI Taxonomy" id="2486751"/>
    <lineage>
        <taxon>Bacteria</taxon>
        <taxon>Bacillati</taxon>
        <taxon>Bacillota</taxon>
        <taxon>Bacilli</taxon>
        <taxon>Bacillales</taxon>
        <taxon>Paenibacillaceae</taxon>
        <taxon>Paenibacillus</taxon>
    </lineage>
</organism>
<dbReference type="Pfam" id="PF22725">
    <property type="entry name" value="GFO_IDH_MocA_C3"/>
    <property type="match status" value="1"/>
</dbReference>
<evidence type="ECO:0000259" key="2">
    <source>
        <dbReference type="Pfam" id="PF01408"/>
    </source>
</evidence>
<keyword evidence="1" id="KW-0560">Oxidoreductase</keyword>
<comment type="caution">
    <text evidence="4">The sequence shown here is derived from an EMBL/GenBank/DDBJ whole genome shotgun (WGS) entry which is preliminary data.</text>
</comment>
<reference evidence="5" key="1">
    <citation type="journal article" date="2019" name="Int. J. Syst. Evol. Microbiol.">
        <title>The Global Catalogue of Microorganisms (GCM) 10K type strain sequencing project: providing services to taxonomists for standard genome sequencing and annotation.</title>
        <authorList>
            <consortium name="The Broad Institute Genomics Platform"/>
            <consortium name="The Broad Institute Genome Sequencing Center for Infectious Disease"/>
            <person name="Wu L."/>
            <person name="Ma J."/>
        </authorList>
    </citation>
    <scope>NUCLEOTIDE SEQUENCE [LARGE SCALE GENOMIC DNA]</scope>
    <source>
        <strain evidence="5">CGMCC 1.3240</strain>
    </source>
</reference>
<dbReference type="InterPro" id="IPR055170">
    <property type="entry name" value="GFO_IDH_MocA-like_dom"/>
</dbReference>
<evidence type="ECO:0000259" key="3">
    <source>
        <dbReference type="Pfam" id="PF22725"/>
    </source>
</evidence>
<dbReference type="InterPro" id="IPR000683">
    <property type="entry name" value="Gfo/Idh/MocA-like_OxRdtase_N"/>
</dbReference>
<sequence>MKPIRFGIIGCGNVTEMKSGPGFQKAEHSELVAVMRRNAELAEDYARRHGVPRWYSDAQELINDPEVDAVYIATPPSSHIEYTLAAAKAGKPVYVEKPMALNTDECNAMIAACREAQVPLYVAFYRRALSRFLKVKELLESGVIGDVRYVTTVQYQPVPQTKGGEVPWRLQPELSGGGLFFDLASHTLDLLDFLLGPIAEAKGFASNQQGQFVGIEDIVTGTYRFESGTHGTGTWCFSAYAREDRNEIVGSKGKLSFSTFDHEPIRLNTASGTEEFSFDPPQHIQQPLIQTVVNDLLGLGVCTSTGETAARTNRVMDELVKGFYQRN</sequence>
<keyword evidence="5" id="KW-1185">Reference proteome</keyword>
<dbReference type="EMBL" id="JBHSOW010000038">
    <property type="protein sequence ID" value="MFC5649557.1"/>
    <property type="molecule type" value="Genomic_DNA"/>
</dbReference>
<dbReference type="InterPro" id="IPR036291">
    <property type="entry name" value="NAD(P)-bd_dom_sf"/>
</dbReference>
<evidence type="ECO:0000256" key="1">
    <source>
        <dbReference type="ARBA" id="ARBA00023002"/>
    </source>
</evidence>
<evidence type="ECO:0000313" key="4">
    <source>
        <dbReference type="EMBL" id="MFC5649557.1"/>
    </source>
</evidence>
<proteinExistence type="predicted"/>
<dbReference type="PANTHER" id="PTHR43818:SF11">
    <property type="entry name" value="BCDNA.GH03377"/>
    <property type="match status" value="1"/>
</dbReference>
<feature type="domain" description="Gfo/Idh/MocA-like oxidoreductase N-terminal" evidence="2">
    <location>
        <begin position="4"/>
        <end position="124"/>
    </location>
</feature>
<dbReference type="Pfam" id="PF01408">
    <property type="entry name" value="GFO_IDH_MocA"/>
    <property type="match status" value="1"/>
</dbReference>
<name>A0ABW0VUK0_9BACL</name>
<dbReference type="RefSeq" id="WP_379188089.1">
    <property type="nucleotide sequence ID" value="NZ_JBHSOW010000038.1"/>
</dbReference>
<feature type="domain" description="GFO/IDH/MocA-like oxidoreductase" evidence="3">
    <location>
        <begin position="132"/>
        <end position="255"/>
    </location>
</feature>
<evidence type="ECO:0000313" key="5">
    <source>
        <dbReference type="Proteomes" id="UP001596047"/>
    </source>
</evidence>
<dbReference type="PANTHER" id="PTHR43818">
    <property type="entry name" value="BCDNA.GH03377"/>
    <property type="match status" value="1"/>
</dbReference>